<keyword evidence="2" id="KW-0813">Transport</keyword>
<dbReference type="PRINTS" id="PR01097">
    <property type="entry name" value="TRNSRECEPTRP"/>
</dbReference>
<evidence type="ECO:0000256" key="11">
    <source>
        <dbReference type="SAM" id="Phobius"/>
    </source>
</evidence>
<feature type="repeat" description="ANK" evidence="10">
    <location>
        <begin position="1"/>
        <end position="33"/>
    </location>
</feature>
<keyword evidence="14" id="KW-1185">Reference proteome</keyword>
<feature type="non-terminal residue" evidence="13">
    <location>
        <position position="1"/>
    </location>
</feature>
<evidence type="ECO:0000256" key="10">
    <source>
        <dbReference type="PROSITE-ProRule" id="PRU00023"/>
    </source>
</evidence>
<feature type="transmembrane region" description="Helical" evidence="11">
    <location>
        <begin position="616"/>
        <end position="640"/>
    </location>
</feature>
<dbReference type="Pfam" id="PF12796">
    <property type="entry name" value="Ank_2"/>
    <property type="match status" value="4"/>
</dbReference>
<dbReference type="InterPro" id="IPR005821">
    <property type="entry name" value="Ion_trans_dom"/>
</dbReference>
<evidence type="ECO:0000256" key="8">
    <source>
        <dbReference type="ARBA" id="ARBA00023136"/>
    </source>
</evidence>
<feature type="repeat" description="ANK" evidence="10">
    <location>
        <begin position="258"/>
        <end position="290"/>
    </location>
</feature>
<feature type="non-terminal residue" evidence="13">
    <location>
        <position position="885"/>
    </location>
</feature>
<feature type="domain" description="Ion transport" evidence="12">
    <location>
        <begin position="613"/>
        <end position="806"/>
    </location>
</feature>
<feature type="transmembrane region" description="Helical" evidence="11">
    <location>
        <begin position="771"/>
        <end position="795"/>
    </location>
</feature>
<comment type="subcellular location">
    <subcellularLocation>
        <location evidence="1">Membrane</location>
        <topology evidence="1">Multi-pass membrane protein</topology>
    </subcellularLocation>
</comment>
<accession>A0AA88HYA1</accession>
<dbReference type="PROSITE" id="PS50297">
    <property type="entry name" value="ANK_REP_REGION"/>
    <property type="match status" value="7"/>
</dbReference>
<keyword evidence="3 11" id="KW-0812">Transmembrane</keyword>
<sequence>RKETPLQLAAESGQLEVCRLLLELGSNPEATDDTGQRSLHRAAQKNHSSVLALFLQYQPGLAGSANKEGNTCAHIAAIQGSVAVLQELMNVDKGAVTSARNRTSEATPLHLAAEGGHSEVVKVLLECGASSLDENKIGFTAVHIAAMYGHAQVLDILRKSNPASLKSHSRKNGLTALHVAACYGQPDTVRDLLSQVPAGTRSEVPNHLILASVPVLKELDGESGLTPLHLAAYSGDENVVRLLLNSPGVSVDSPSNQHGYTPLHLACRGGHSAIAGLLLARSTSLLTIQDKEGRTPLHAAAAFGHTLLTELLLGQGADINVGDKEGWTPLHLAANAGHEQTVRLLLDSGASARARTFRGRIPLWYAVSEAHATVVSILLKKEHDPYLLIDDKKFVYNLMLCGKGYKALEEFILESPAPVDVAAKLSYILANISTKEKERSRELLQASKKCELMASDLLAVAASSEGASRLLTATDRQHVQLLDVLIENEQKEVIANSSVQRYLQELWMGGLQWSSWMMMILFFTCVLFPFVWLILSLPLIHSYHKIPVIRFMCYLTSHIYLMALLVLSSTLPICPVIRDTLIPCWYEWILLAWLSGNLLAELSTPRDRAGLGWFRVAVLIVSAAAILVHGSAFFVSSSYWPVLMFARNQLLAIAFLFSCILILDYLSFHYLFGPWAIIIGNLMVDAGRFLIILAIFMLGFSIHVAALNQPFEYRDSSLIENTITDPLPSGVAVTPVDTFELLFFALFGLTSAQSLRIEVAQPQWTKYLYKVTTIVFGMYMLVTTVVLINMLIAMMSDTYQRIQAQSDIEWKYGLAKLIRSMHRTSTTPSPLNLCMSWLNYLLELRRKNRKDVVYALSMNGYEKETGEISLLKRMFGDTKRQVTPA</sequence>
<dbReference type="InterPro" id="IPR002153">
    <property type="entry name" value="TRPC_channel"/>
</dbReference>
<evidence type="ECO:0000256" key="4">
    <source>
        <dbReference type="ARBA" id="ARBA00022737"/>
    </source>
</evidence>
<dbReference type="GO" id="GO:0016020">
    <property type="term" value="C:membrane"/>
    <property type="evidence" value="ECO:0007669"/>
    <property type="project" value="InterPro"/>
</dbReference>
<dbReference type="SUPFAM" id="SSF48403">
    <property type="entry name" value="Ankyrin repeat"/>
    <property type="match status" value="1"/>
</dbReference>
<keyword evidence="8 11" id="KW-0472">Membrane</keyword>
<dbReference type="InterPro" id="IPR036770">
    <property type="entry name" value="Ankyrin_rpt-contain_sf"/>
</dbReference>
<dbReference type="Gene3D" id="1.10.287.70">
    <property type="match status" value="1"/>
</dbReference>
<feature type="repeat" description="ANK" evidence="10">
    <location>
        <begin position="172"/>
        <end position="194"/>
    </location>
</feature>
<gene>
    <name evidence="13" type="ORF">QYM36_010851</name>
</gene>
<dbReference type="PANTHER" id="PTHR24173:SF74">
    <property type="entry name" value="ANKYRIN REPEAT DOMAIN-CONTAINING PROTEIN 16"/>
    <property type="match status" value="1"/>
</dbReference>
<dbReference type="PRINTS" id="PR01415">
    <property type="entry name" value="ANKYRIN"/>
</dbReference>
<dbReference type="SMART" id="SM00248">
    <property type="entry name" value="ANK"/>
    <property type="match status" value="12"/>
</dbReference>
<dbReference type="GO" id="GO:0005262">
    <property type="term" value="F:calcium channel activity"/>
    <property type="evidence" value="ECO:0007669"/>
    <property type="project" value="InterPro"/>
</dbReference>
<feature type="repeat" description="ANK" evidence="10">
    <location>
        <begin position="223"/>
        <end position="245"/>
    </location>
</feature>
<evidence type="ECO:0000259" key="12">
    <source>
        <dbReference type="Pfam" id="PF00520"/>
    </source>
</evidence>
<proteinExistence type="predicted"/>
<dbReference type="InterPro" id="IPR002110">
    <property type="entry name" value="Ankyrin_rpt"/>
</dbReference>
<evidence type="ECO:0000256" key="7">
    <source>
        <dbReference type="ARBA" id="ARBA00023065"/>
    </source>
</evidence>
<evidence type="ECO:0000256" key="9">
    <source>
        <dbReference type="ARBA" id="ARBA00023303"/>
    </source>
</evidence>
<feature type="transmembrane region" description="Helical" evidence="11">
    <location>
        <begin position="551"/>
        <end position="573"/>
    </location>
</feature>
<evidence type="ECO:0000313" key="13">
    <source>
        <dbReference type="EMBL" id="KAK2716436.1"/>
    </source>
</evidence>
<dbReference type="AlphaFoldDB" id="A0AA88HYA1"/>
<comment type="caution">
    <text evidence="13">The sequence shown here is derived from an EMBL/GenBank/DDBJ whole genome shotgun (WGS) entry which is preliminary data.</text>
</comment>
<evidence type="ECO:0000256" key="6">
    <source>
        <dbReference type="ARBA" id="ARBA00023043"/>
    </source>
</evidence>
<feature type="transmembrane region" description="Helical" evidence="11">
    <location>
        <begin position="652"/>
        <end position="677"/>
    </location>
</feature>
<name>A0AA88HYA1_ARTSF</name>
<keyword evidence="9" id="KW-0407">Ion channel</keyword>
<feature type="repeat" description="ANK" evidence="10">
    <location>
        <begin position="292"/>
        <end position="324"/>
    </location>
</feature>
<keyword evidence="4" id="KW-0677">Repeat</keyword>
<reference evidence="13" key="1">
    <citation type="submission" date="2023-07" db="EMBL/GenBank/DDBJ databases">
        <title>Chromosome-level genome assembly of Artemia franciscana.</title>
        <authorList>
            <person name="Jo E."/>
        </authorList>
    </citation>
    <scope>NUCLEOTIDE SEQUENCE</scope>
    <source>
        <tissue evidence="13">Whole body</tissue>
    </source>
</reference>
<dbReference type="Gene3D" id="1.25.40.20">
    <property type="entry name" value="Ankyrin repeat-containing domain"/>
    <property type="match status" value="3"/>
</dbReference>
<feature type="transmembrane region" description="Helical" evidence="11">
    <location>
        <begin position="516"/>
        <end position="539"/>
    </location>
</feature>
<dbReference type="EMBL" id="JAVRJZ010000012">
    <property type="protein sequence ID" value="KAK2716436.1"/>
    <property type="molecule type" value="Genomic_DNA"/>
</dbReference>
<feature type="transmembrane region" description="Helical" evidence="11">
    <location>
        <begin position="585"/>
        <end position="604"/>
    </location>
</feature>
<dbReference type="PANTHER" id="PTHR24173">
    <property type="entry name" value="ANKYRIN REPEAT CONTAINING"/>
    <property type="match status" value="1"/>
</dbReference>
<evidence type="ECO:0000256" key="2">
    <source>
        <dbReference type="ARBA" id="ARBA00022448"/>
    </source>
</evidence>
<keyword evidence="7" id="KW-0406">Ion transport</keyword>
<dbReference type="Pfam" id="PF00520">
    <property type="entry name" value="Ion_trans"/>
    <property type="match status" value="1"/>
</dbReference>
<dbReference type="PROSITE" id="PS50088">
    <property type="entry name" value="ANK_REPEAT"/>
    <property type="match status" value="7"/>
</dbReference>
<evidence type="ECO:0000256" key="5">
    <source>
        <dbReference type="ARBA" id="ARBA00022989"/>
    </source>
</evidence>
<protein>
    <recommendedName>
        <fullName evidence="12">Ion transport domain-containing protein</fullName>
    </recommendedName>
</protein>
<feature type="repeat" description="ANK" evidence="10">
    <location>
        <begin position="104"/>
        <end position="136"/>
    </location>
</feature>
<evidence type="ECO:0000256" key="3">
    <source>
        <dbReference type="ARBA" id="ARBA00022692"/>
    </source>
</evidence>
<evidence type="ECO:0000256" key="1">
    <source>
        <dbReference type="ARBA" id="ARBA00004141"/>
    </source>
</evidence>
<dbReference type="Proteomes" id="UP001187531">
    <property type="component" value="Unassembled WGS sequence"/>
</dbReference>
<feature type="repeat" description="ANK" evidence="10">
    <location>
        <begin position="325"/>
        <end position="357"/>
    </location>
</feature>
<keyword evidence="6 10" id="KW-0040">ANK repeat</keyword>
<keyword evidence="5 11" id="KW-1133">Transmembrane helix</keyword>
<evidence type="ECO:0000313" key="14">
    <source>
        <dbReference type="Proteomes" id="UP001187531"/>
    </source>
</evidence>
<feature type="transmembrane region" description="Helical" evidence="11">
    <location>
        <begin position="689"/>
        <end position="707"/>
    </location>
</feature>
<dbReference type="Pfam" id="PF00023">
    <property type="entry name" value="Ank"/>
    <property type="match status" value="1"/>
</dbReference>
<organism evidence="13 14">
    <name type="scientific">Artemia franciscana</name>
    <name type="common">Brine shrimp</name>
    <name type="synonym">Artemia sanfranciscana</name>
    <dbReference type="NCBI Taxonomy" id="6661"/>
    <lineage>
        <taxon>Eukaryota</taxon>
        <taxon>Metazoa</taxon>
        <taxon>Ecdysozoa</taxon>
        <taxon>Arthropoda</taxon>
        <taxon>Crustacea</taxon>
        <taxon>Branchiopoda</taxon>
        <taxon>Anostraca</taxon>
        <taxon>Artemiidae</taxon>
        <taxon>Artemia</taxon>
    </lineage>
</organism>